<evidence type="ECO:0000313" key="3">
    <source>
        <dbReference type="Proteomes" id="UP000178656"/>
    </source>
</evidence>
<keyword evidence="1" id="KW-1133">Transmembrane helix</keyword>
<dbReference type="AlphaFoldDB" id="A0A1F5TGD8"/>
<feature type="transmembrane region" description="Helical" evidence="1">
    <location>
        <begin position="136"/>
        <end position="156"/>
    </location>
</feature>
<accession>A0A1F5TGD8</accession>
<organism evidence="2 3">
    <name type="scientific">Candidatus Falkowbacteria bacterium RIFOXYC2_FULL_48_21</name>
    <dbReference type="NCBI Taxonomy" id="1798005"/>
    <lineage>
        <taxon>Bacteria</taxon>
        <taxon>Candidatus Falkowiibacteriota</taxon>
    </lineage>
</organism>
<dbReference type="Proteomes" id="UP000178656">
    <property type="component" value="Unassembled WGS sequence"/>
</dbReference>
<feature type="transmembrane region" description="Helical" evidence="1">
    <location>
        <begin position="102"/>
        <end position="124"/>
    </location>
</feature>
<protein>
    <recommendedName>
        <fullName evidence="4">Metal-dependent hydrolase</fullName>
    </recommendedName>
</protein>
<feature type="transmembrane region" description="Helical" evidence="1">
    <location>
        <begin position="66"/>
        <end position="90"/>
    </location>
</feature>
<proteinExistence type="predicted"/>
<comment type="caution">
    <text evidence="2">The sequence shown here is derived from an EMBL/GenBank/DDBJ whole genome shotgun (WGS) entry which is preliminary data.</text>
</comment>
<keyword evidence="1" id="KW-0812">Transmembrane</keyword>
<keyword evidence="1" id="KW-0472">Membrane</keyword>
<evidence type="ECO:0000256" key="1">
    <source>
        <dbReference type="SAM" id="Phobius"/>
    </source>
</evidence>
<gene>
    <name evidence="2" type="ORF">A2482_03745</name>
</gene>
<reference evidence="2 3" key="1">
    <citation type="journal article" date="2016" name="Nat. Commun.">
        <title>Thousands of microbial genomes shed light on interconnected biogeochemical processes in an aquifer system.</title>
        <authorList>
            <person name="Anantharaman K."/>
            <person name="Brown C.T."/>
            <person name="Hug L.A."/>
            <person name="Sharon I."/>
            <person name="Castelle C.J."/>
            <person name="Probst A.J."/>
            <person name="Thomas B.C."/>
            <person name="Singh A."/>
            <person name="Wilkins M.J."/>
            <person name="Karaoz U."/>
            <person name="Brodie E.L."/>
            <person name="Williams K.H."/>
            <person name="Hubbard S.S."/>
            <person name="Banfield J.F."/>
        </authorList>
    </citation>
    <scope>NUCLEOTIDE SEQUENCE [LARGE SCALE GENOMIC DNA]</scope>
</reference>
<feature type="transmembrane region" description="Helical" evidence="1">
    <location>
        <begin position="21"/>
        <end position="46"/>
    </location>
</feature>
<evidence type="ECO:0008006" key="4">
    <source>
        <dbReference type="Google" id="ProtNLM"/>
    </source>
</evidence>
<evidence type="ECO:0000313" key="2">
    <source>
        <dbReference type="EMBL" id="OGF37806.1"/>
    </source>
</evidence>
<sequence>MDIISHGLWGGIAFGRKTKRLFWWSFLIGVAPDLLSFGLYSAANILGLVSGPDWKLGSIDPLAFPIAIYKLYNITHSLVIFALVFGLVWFLRRKPFLPILAWGLHILVDIPTHSTAFFPTPFLWPISNFTVNGVSWGQPIIFFPDIIFLTVVYLLWWRSKRLGKTT</sequence>
<dbReference type="EMBL" id="MFGM01000014">
    <property type="protein sequence ID" value="OGF37806.1"/>
    <property type="molecule type" value="Genomic_DNA"/>
</dbReference>
<name>A0A1F5TGD8_9BACT</name>